<feature type="compositionally biased region" description="Low complexity" evidence="1">
    <location>
        <begin position="222"/>
        <end position="241"/>
    </location>
</feature>
<dbReference type="Proteomes" id="UP000317093">
    <property type="component" value="Chromosome"/>
</dbReference>
<evidence type="ECO:0000259" key="2">
    <source>
        <dbReference type="PROSITE" id="PS50222"/>
    </source>
</evidence>
<dbReference type="RefSeq" id="WP_419193610.1">
    <property type="nucleotide sequence ID" value="NZ_CP036279.1"/>
</dbReference>
<dbReference type="PROSITE" id="PS00018">
    <property type="entry name" value="EF_HAND_1"/>
    <property type="match status" value="3"/>
</dbReference>
<feature type="domain" description="EF-hand" evidence="2">
    <location>
        <begin position="268"/>
        <end position="303"/>
    </location>
</feature>
<evidence type="ECO:0000313" key="3">
    <source>
        <dbReference type="EMBL" id="QDU61882.1"/>
    </source>
</evidence>
<organism evidence="3 4">
    <name type="scientific">Kolteria novifilia</name>
    <dbReference type="NCBI Taxonomy" id="2527975"/>
    <lineage>
        <taxon>Bacteria</taxon>
        <taxon>Pseudomonadati</taxon>
        <taxon>Planctomycetota</taxon>
        <taxon>Planctomycetia</taxon>
        <taxon>Kolteriales</taxon>
        <taxon>Kolteriaceae</taxon>
        <taxon>Kolteria</taxon>
    </lineage>
</organism>
<dbReference type="Pfam" id="PF13202">
    <property type="entry name" value="EF-hand_5"/>
    <property type="match status" value="3"/>
</dbReference>
<feature type="region of interest" description="Disordered" evidence="1">
    <location>
        <begin position="222"/>
        <end position="245"/>
    </location>
</feature>
<feature type="domain" description="EF-hand" evidence="2">
    <location>
        <begin position="108"/>
        <end position="143"/>
    </location>
</feature>
<sequence length="318" mass="34074">MKSLLALIAAISLSQATPQPPPANGQDELLMRFLQEFDRDGDGRLSPSELPEKWVKHFSGADANKDGALDAMELLTAKNKLGRKARRQEALRLDREGRLAPKMITAKLPARQAATEFESLDKDGNRRLDASEVVKVIAPATSPQNANPVATAPATLTPPVAQVPQSPNQTIPSQQAPAFRPLKSPPTTSPAMPATQEKLPPPVALGTQAPPQTQVALGSQVPAQTPTAPTTQPATPAVKPTNPNEFPPVETIIKVLDKNKNSVLEPDEAVDQLATNFKRLDKDKSGGLSAAEIERGIRLARMFGIKPKVDWSRYGAGN</sequence>
<dbReference type="InterPro" id="IPR002048">
    <property type="entry name" value="EF_hand_dom"/>
</dbReference>
<keyword evidence="4" id="KW-1185">Reference proteome</keyword>
<feature type="compositionally biased region" description="Low complexity" evidence="1">
    <location>
        <begin position="143"/>
        <end position="164"/>
    </location>
</feature>
<proteinExistence type="predicted"/>
<feature type="domain" description="EF-hand" evidence="2">
    <location>
        <begin position="25"/>
        <end position="60"/>
    </location>
</feature>
<dbReference type="SMART" id="SM00054">
    <property type="entry name" value="EFh"/>
    <property type="match status" value="4"/>
</dbReference>
<evidence type="ECO:0000313" key="4">
    <source>
        <dbReference type="Proteomes" id="UP000317093"/>
    </source>
</evidence>
<dbReference type="InterPro" id="IPR011992">
    <property type="entry name" value="EF-hand-dom_pair"/>
</dbReference>
<dbReference type="Gene3D" id="1.10.238.10">
    <property type="entry name" value="EF-hand"/>
    <property type="match status" value="1"/>
</dbReference>
<protein>
    <submittedName>
        <fullName evidence="3">EF hand</fullName>
    </submittedName>
</protein>
<feature type="compositionally biased region" description="Polar residues" evidence="1">
    <location>
        <begin position="165"/>
        <end position="176"/>
    </location>
</feature>
<dbReference type="KEGG" id="knv:Pan216_27470"/>
<reference evidence="3 4" key="1">
    <citation type="submission" date="2019-02" db="EMBL/GenBank/DDBJ databases">
        <title>Deep-cultivation of Planctomycetes and their phenomic and genomic characterization uncovers novel biology.</title>
        <authorList>
            <person name="Wiegand S."/>
            <person name="Jogler M."/>
            <person name="Boedeker C."/>
            <person name="Pinto D."/>
            <person name="Vollmers J."/>
            <person name="Rivas-Marin E."/>
            <person name="Kohn T."/>
            <person name="Peeters S.H."/>
            <person name="Heuer A."/>
            <person name="Rast P."/>
            <person name="Oberbeckmann S."/>
            <person name="Bunk B."/>
            <person name="Jeske O."/>
            <person name="Meyerdierks A."/>
            <person name="Storesund J.E."/>
            <person name="Kallscheuer N."/>
            <person name="Luecker S."/>
            <person name="Lage O.M."/>
            <person name="Pohl T."/>
            <person name="Merkel B.J."/>
            <person name="Hornburger P."/>
            <person name="Mueller R.-W."/>
            <person name="Bruemmer F."/>
            <person name="Labrenz M."/>
            <person name="Spormann A.M."/>
            <person name="Op den Camp H."/>
            <person name="Overmann J."/>
            <person name="Amann R."/>
            <person name="Jetten M.S.M."/>
            <person name="Mascher T."/>
            <person name="Medema M.H."/>
            <person name="Devos D.P."/>
            <person name="Kaster A.-K."/>
            <person name="Ovreas L."/>
            <person name="Rohde M."/>
            <person name="Galperin M.Y."/>
            <person name="Jogler C."/>
        </authorList>
    </citation>
    <scope>NUCLEOTIDE SEQUENCE [LARGE SCALE GENOMIC DNA]</scope>
    <source>
        <strain evidence="3 4">Pan216</strain>
    </source>
</reference>
<dbReference type="InterPro" id="IPR018247">
    <property type="entry name" value="EF_Hand_1_Ca_BS"/>
</dbReference>
<dbReference type="GO" id="GO:0005509">
    <property type="term" value="F:calcium ion binding"/>
    <property type="evidence" value="ECO:0007669"/>
    <property type="project" value="InterPro"/>
</dbReference>
<accession>A0A518B4K2</accession>
<dbReference type="PROSITE" id="PS50222">
    <property type="entry name" value="EF_HAND_2"/>
    <property type="match status" value="3"/>
</dbReference>
<name>A0A518B4K2_9BACT</name>
<gene>
    <name evidence="3" type="ORF">Pan216_27470</name>
</gene>
<feature type="region of interest" description="Disordered" evidence="1">
    <location>
        <begin position="143"/>
        <end position="209"/>
    </location>
</feature>
<dbReference type="SUPFAM" id="SSF47473">
    <property type="entry name" value="EF-hand"/>
    <property type="match status" value="2"/>
</dbReference>
<evidence type="ECO:0000256" key="1">
    <source>
        <dbReference type="SAM" id="MobiDB-lite"/>
    </source>
</evidence>
<dbReference type="EMBL" id="CP036279">
    <property type="protein sequence ID" value="QDU61882.1"/>
    <property type="molecule type" value="Genomic_DNA"/>
</dbReference>
<dbReference type="AlphaFoldDB" id="A0A518B4K2"/>